<dbReference type="InterPro" id="IPR020904">
    <property type="entry name" value="Sc_DH/Rdtase_CS"/>
</dbReference>
<dbReference type="PRINTS" id="PR00081">
    <property type="entry name" value="GDHRDH"/>
</dbReference>
<dbReference type="AlphaFoldDB" id="A0A128FFL5"/>
<dbReference type="InterPro" id="IPR002347">
    <property type="entry name" value="SDR_fam"/>
</dbReference>
<name>A0A128FFL5_9GAMM</name>
<dbReference type="Gene3D" id="3.40.50.720">
    <property type="entry name" value="NAD(P)-binding Rossmann-like Domain"/>
    <property type="match status" value="1"/>
</dbReference>
<protein>
    <submittedName>
        <fullName evidence="3">Sorbitol dehydrogenase</fullName>
        <ecNumber evidence="3">1.1.1.14</ecNumber>
    </submittedName>
</protein>
<reference evidence="4" key="1">
    <citation type="submission" date="2016-02" db="EMBL/GenBank/DDBJ databases">
        <authorList>
            <person name="Rodrigo-Torres Lidia"/>
            <person name="Arahal R.David."/>
        </authorList>
    </citation>
    <scope>NUCLEOTIDE SEQUENCE [LARGE SCALE GENOMIC DNA]</scope>
    <source>
        <strain evidence="4">CECT 9029</strain>
    </source>
</reference>
<dbReference type="Proteomes" id="UP000071641">
    <property type="component" value="Unassembled WGS sequence"/>
</dbReference>
<dbReference type="FunFam" id="3.40.50.720:FF:000084">
    <property type="entry name" value="Short-chain dehydrogenase reductase"/>
    <property type="match status" value="1"/>
</dbReference>
<dbReference type="PRINTS" id="PR00080">
    <property type="entry name" value="SDRFAMILY"/>
</dbReference>
<keyword evidence="4" id="KW-1185">Reference proteome</keyword>
<gene>
    <name evidence="3" type="primary">polS_3</name>
    <name evidence="3" type="ORF">GCE9029_04942</name>
</gene>
<dbReference type="Pfam" id="PF00106">
    <property type="entry name" value="adh_short"/>
    <property type="match status" value="1"/>
</dbReference>
<dbReference type="STRING" id="1796497.GCE9029_04942"/>
<dbReference type="PANTHER" id="PTHR42760">
    <property type="entry name" value="SHORT-CHAIN DEHYDROGENASES/REDUCTASES FAMILY MEMBER"/>
    <property type="match status" value="1"/>
</dbReference>
<evidence type="ECO:0000256" key="2">
    <source>
        <dbReference type="RuleBase" id="RU000363"/>
    </source>
</evidence>
<evidence type="ECO:0000313" key="4">
    <source>
        <dbReference type="Proteomes" id="UP000071641"/>
    </source>
</evidence>
<dbReference type="GO" id="GO:0030497">
    <property type="term" value="P:fatty acid elongation"/>
    <property type="evidence" value="ECO:0007669"/>
    <property type="project" value="TreeGrafter"/>
</dbReference>
<dbReference type="RefSeq" id="WP_062667854.1">
    <property type="nucleotide sequence ID" value="NZ_FIZX01000010.1"/>
</dbReference>
<comment type="similarity">
    <text evidence="1 2">Belongs to the short-chain dehydrogenases/reductases (SDR) family.</text>
</comment>
<dbReference type="EMBL" id="FIZX01000010">
    <property type="protein sequence ID" value="CZF85320.1"/>
    <property type="molecule type" value="Genomic_DNA"/>
</dbReference>
<dbReference type="NCBIfam" id="NF005559">
    <property type="entry name" value="PRK07231.1"/>
    <property type="match status" value="1"/>
</dbReference>
<dbReference type="EC" id="1.1.1.14" evidence="3"/>
<evidence type="ECO:0000256" key="1">
    <source>
        <dbReference type="ARBA" id="ARBA00006484"/>
    </source>
</evidence>
<dbReference type="PROSITE" id="PS00061">
    <property type="entry name" value="ADH_SHORT"/>
    <property type="match status" value="1"/>
</dbReference>
<dbReference type="GO" id="GO:0003939">
    <property type="term" value="F:L-iditol 2-dehydrogenase (NAD+) activity"/>
    <property type="evidence" value="ECO:0007669"/>
    <property type="project" value="UniProtKB-EC"/>
</dbReference>
<keyword evidence="3" id="KW-0560">Oxidoreductase</keyword>
<dbReference type="InterPro" id="IPR036291">
    <property type="entry name" value="NAD(P)-bd_dom_sf"/>
</dbReference>
<proteinExistence type="inferred from homology"/>
<evidence type="ECO:0000313" key="3">
    <source>
        <dbReference type="EMBL" id="CZF85320.1"/>
    </source>
</evidence>
<dbReference type="PANTHER" id="PTHR42760:SF96">
    <property type="entry name" value="3-OXOACYL-[ACYL-CARRIER-PROTEIN] REDUCTASE FABG"/>
    <property type="match status" value="1"/>
</dbReference>
<dbReference type="SUPFAM" id="SSF51735">
    <property type="entry name" value="NAD(P)-binding Rossmann-fold domains"/>
    <property type="match status" value="1"/>
</dbReference>
<sequence>MTLENKVALVTGAGRGIGKGIATALAREGCHVALADINLTNAEQTAKEIAKLGVKTLPLKADISKSVEVDRMVSDTLAHFGQLDIAVNNAGIISIKSVNELTEEDWDTVNNVNAKGVFLCCKAEMKVMQASGGGRIINIASIAGKEGFPDLAHYCASKFAVVGFTNSLAKELKRSGITVNAICPGIVPTAMWYGPDGLAERWKLEGETMEESWQRHQDLLIPQGEGQTPEDMGQLAVYLANAEHVTGQAINVDGGFTFH</sequence>
<accession>A0A128FFL5</accession>
<organism evidence="3 4">
    <name type="scientific">Grimontia celer</name>
    <dbReference type="NCBI Taxonomy" id="1796497"/>
    <lineage>
        <taxon>Bacteria</taxon>
        <taxon>Pseudomonadati</taxon>
        <taxon>Pseudomonadota</taxon>
        <taxon>Gammaproteobacteria</taxon>
        <taxon>Vibrionales</taxon>
        <taxon>Vibrionaceae</taxon>
        <taxon>Grimontia</taxon>
    </lineage>
</organism>
<dbReference type="OrthoDB" id="9793499at2"/>